<evidence type="ECO:0000256" key="1">
    <source>
        <dbReference type="SAM" id="MobiDB-lite"/>
    </source>
</evidence>
<evidence type="ECO:0000313" key="2">
    <source>
        <dbReference type="EMBL" id="RDI51389.1"/>
    </source>
</evidence>
<feature type="compositionally biased region" description="Low complexity" evidence="1">
    <location>
        <begin position="84"/>
        <end position="95"/>
    </location>
</feature>
<dbReference type="EMBL" id="QQBB01000018">
    <property type="protein sequence ID" value="RDI51389.1"/>
    <property type="molecule type" value="Genomic_DNA"/>
</dbReference>
<proteinExistence type="predicted"/>
<feature type="region of interest" description="Disordered" evidence="1">
    <location>
        <begin position="84"/>
        <end position="108"/>
    </location>
</feature>
<reference evidence="2 3" key="1">
    <citation type="submission" date="2018-07" db="EMBL/GenBank/DDBJ databases">
        <title>Genomic Encyclopedia of Type Strains, Phase IV (KMG-IV): sequencing the most valuable type-strain genomes for metagenomic binning, comparative biology and taxonomic classification.</title>
        <authorList>
            <person name="Goeker M."/>
        </authorList>
    </citation>
    <scope>NUCLEOTIDE SEQUENCE [LARGE SCALE GENOMIC DNA]</scope>
    <source>
        <strain evidence="2 3">DSM 14364</strain>
    </source>
</reference>
<sequence>MRTYNLFRRADRDELICAVPEDRPVPLFITGPPWEFVGRVNESVIGPLSFNHEAAEASVQWNGFYLFQLINVADLHLKARRGSATAAAEGAPASGKDPRQTAPAPSPEIRLTAVQVRLEVEVGASPDNRASPVSVLLNDTDLGFVRK</sequence>
<keyword evidence="3" id="KW-1185">Reference proteome</keyword>
<dbReference type="Proteomes" id="UP000254925">
    <property type="component" value="Unassembled WGS sequence"/>
</dbReference>
<organism evidence="2 3">
    <name type="scientific">Microvirga subterranea</name>
    <dbReference type="NCBI Taxonomy" id="186651"/>
    <lineage>
        <taxon>Bacteria</taxon>
        <taxon>Pseudomonadati</taxon>
        <taxon>Pseudomonadota</taxon>
        <taxon>Alphaproteobacteria</taxon>
        <taxon>Hyphomicrobiales</taxon>
        <taxon>Methylobacteriaceae</taxon>
        <taxon>Microvirga</taxon>
    </lineage>
</organism>
<name>A0A370H506_9HYPH</name>
<dbReference type="RefSeq" id="WP_245571867.1">
    <property type="nucleotide sequence ID" value="NZ_QQBB01000018.1"/>
</dbReference>
<evidence type="ECO:0000313" key="3">
    <source>
        <dbReference type="Proteomes" id="UP000254925"/>
    </source>
</evidence>
<dbReference type="AlphaFoldDB" id="A0A370H506"/>
<accession>A0A370H506</accession>
<protein>
    <submittedName>
        <fullName evidence="2">Uncharacterized protein</fullName>
    </submittedName>
</protein>
<gene>
    <name evidence="2" type="ORF">DES45_11845</name>
</gene>
<comment type="caution">
    <text evidence="2">The sequence shown here is derived from an EMBL/GenBank/DDBJ whole genome shotgun (WGS) entry which is preliminary data.</text>
</comment>